<keyword evidence="3" id="KW-1185">Reference proteome</keyword>
<dbReference type="AlphaFoldDB" id="A0A2U1KWP0"/>
<dbReference type="InterPro" id="IPR003609">
    <property type="entry name" value="Pan_app"/>
</dbReference>
<reference evidence="2 3" key="1">
    <citation type="journal article" date="2018" name="Mol. Plant">
        <title>The genome of Artemisia annua provides insight into the evolution of Asteraceae family and artemisinin biosynthesis.</title>
        <authorList>
            <person name="Shen Q."/>
            <person name="Zhang L."/>
            <person name="Liao Z."/>
            <person name="Wang S."/>
            <person name="Yan T."/>
            <person name="Shi P."/>
            <person name="Liu M."/>
            <person name="Fu X."/>
            <person name="Pan Q."/>
            <person name="Wang Y."/>
            <person name="Lv Z."/>
            <person name="Lu X."/>
            <person name="Zhang F."/>
            <person name="Jiang W."/>
            <person name="Ma Y."/>
            <person name="Chen M."/>
            <person name="Hao X."/>
            <person name="Li L."/>
            <person name="Tang Y."/>
            <person name="Lv G."/>
            <person name="Zhou Y."/>
            <person name="Sun X."/>
            <person name="Brodelius P.E."/>
            <person name="Rose J.K.C."/>
            <person name="Tang K."/>
        </authorList>
    </citation>
    <scope>NUCLEOTIDE SEQUENCE [LARGE SCALE GENOMIC DNA]</scope>
    <source>
        <strain evidence="3">cv. Huhao1</strain>
        <tissue evidence="2">Leaf</tissue>
    </source>
</reference>
<accession>A0A2U1KWP0</accession>
<name>A0A2U1KWP0_ARTAN</name>
<dbReference type="OrthoDB" id="4062651at2759"/>
<evidence type="ECO:0000259" key="1">
    <source>
        <dbReference type="Pfam" id="PF08276"/>
    </source>
</evidence>
<proteinExistence type="predicted"/>
<organism evidence="2 3">
    <name type="scientific">Artemisia annua</name>
    <name type="common">Sweet wormwood</name>
    <dbReference type="NCBI Taxonomy" id="35608"/>
    <lineage>
        <taxon>Eukaryota</taxon>
        <taxon>Viridiplantae</taxon>
        <taxon>Streptophyta</taxon>
        <taxon>Embryophyta</taxon>
        <taxon>Tracheophyta</taxon>
        <taxon>Spermatophyta</taxon>
        <taxon>Magnoliopsida</taxon>
        <taxon>eudicotyledons</taxon>
        <taxon>Gunneridae</taxon>
        <taxon>Pentapetalae</taxon>
        <taxon>asterids</taxon>
        <taxon>campanulids</taxon>
        <taxon>Asterales</taxon>
        <taxon>Asteraceae</taxon>
        <taxon>Asteroideae</taxon>
        <taxon>Anthemideae</taxon>
        <taxon>Artemisiinae</taxon>
        <taxon>Artemisia</taxon>
    </lineage>
</organism>
<dbReference type="Pfam" id="PF08276">
    <property type="entry name" value="PAN_2"/>
    <property type="match status" value="1"/>
</dbReference>
<feature type="domain" description="Apple" evidence="1">
    <location>
        <begin position="279"/>
        <end position="312"/>
    </location>
</feature>
<dbReference type="EMBL" id="PKPP01013261">
    <property type="protein sequence ID" value="PWA41167.1"/>
    <property type="molecule type" value="Genomic_DNA"/>
</dbReference>
<evidence type="ECO:0000313" key="3">
    <source>
        <dbReference type="Proteomes" id="UP000245207"/>
    </source>
</evidence>
<protein>
    <submittedName>
        <fullName evidence="2">Apple-like protein</fullName>
    </submittedName>
</protein>
<dbReference type="InterPro" id="IPR045864">
    <property type="entry name" value="aa-tRNA-synth_II/BPL/LPL"/>
</dbReference>
<comment type="caution">
    <text evidence="2">The sequence shown here is derived from an EMBL/GenBank/DDBJ whole genome shotgun (WGS) entry which is preliminary data.</text>
</comment>
<gene>
    <name evidence="2" type="ORF">CTI12_AA443720</name>
</gene>
<evidence type="ECO:0000313" key="2">
    <source>
        <dbReference type="EMBL" id="PWA41167.1"/>
    </source>
</evidence>
<dbReference type="Proteomes" id="UP000245207">
    <property type="component" value="Unassembled WGS sequence"/>
</dbReference>
<dbReference type="Gene3D" id="3.30.930.10">
    <property type="entry name" value="Bira Bifunctional Protein, Domain 2"/>
    <property type="match status" value="1"/>
</dbReference>
<sequence>MGKHLDIPIYYCSLYHHSFDIFLDLETWEVKAKRWARVLFILIKDEHQSDTLLPLLQSAVENCCGDYVNTSKLNSLCLNSLQIYEECTSGIDFKNILDPVCDKTDLKLPCQTNQISKNRRISLALDGYLQILELDFYHGLDCLQRSIAPKKKLPEVNRNLAKHLLEYEGTIYFGFYYISGQHFHKAIGNLSFCLTRNLFHCFTMQIEKQVFGLKPMNCPGHCLIFVNRVDSYRDPDFCYGLHEGAGWPKRRTENENFIIKIGEFVADVTRCVTDSNLSLGISDCFIKCWSSCSCVRFNSSNHNGTGCVFWHGMNIFSPNPHEDSMMIDVIRNKTKNGLKLIWILIGKVKTCCTVAIFVTLSVLKDKFLTSADLKQELASTNVLTHMICLMSNALCVHGSTVAASPTYSRSCQEKIITYQMKITSHAYERDKNFSKPSFLPRALHYKKQEKHIKKTQQNVIQEDSKP</sequence>
<dbReference type="STRING" id="35608.A0A2U1KWP0"/>